<keyword evidence="2" id="KW-0343">GTPase activation</keyword>
<keyword evidence="15" id="KW-1185">Reference proteome</keyword>
<gene>
    <name evidence="14" type="primary">AGAP3</name>
    <name evidence="14" type="synonym">LOC115157183</name>
</gene>
<keyword evidence="3" id="KW-0479">Metal-binding</keyword>
<dbReference type="GO" id="GO:0008270">
    <property type="term" value="F:zinc ion binding"/>
    <property type="evidence" value="ECO:0007669"/>
    <property type="project" value="UniProtKB-KW"/>
</dbReference>
<feature type="compositionally biased region" description="Gly residues" evidence="11">
    <location>
        <begin position="17"/>
        <end position="28"/>
    </location>
</feature>
<dbReference type="PANTHER" id="PTHR45819">
    <property type="entry name" value="CENTAURIN-GAMMA-1A"/>
    <property type="match status" value="1"/>
</dbReference>
<evidence type="ECO:0000256" key="9">
    <source>
        <dbReference type="PROSITE-ProRule" id="PRU00023"/>
    </source>
</evidence>
<dbReference type="SMART" id="SM00105">
    <property type="entry name" value="ArfGap"/>
    <property type="match status" value="1"/>
</dbReference>
<dbReference type="PROSITE" id="PS50297">
    <property type="entry name" value="ANK_REP_REGION"/>
    <property type="match status" value="1"/>
</dbReference>
<dbReference type="CDD" id="cd04103">
    <property type="entry name" value="Centaurin_gamma"/>
    <property type="match status" value="1"/>
</dbReference>
<dbReference type="PROSITE" id="PS50115">
    <property type="entry name" value="ARFGAP"/>
    <property type="match status" value="1"/>
</dbReference>
<evidence type="ECO:0000256" key="1">
    <source>
        <dbReference type="ARBA" id="ARBA00005430"/>
    </source>
</evidence>
<dbReference type="PROSITE" id="PS50088">
    <property type="entry name" value="ANK_REPEAT"/>
    <property type="match status" value="1"/>
</dbReference>
<dbReference type="GO" id="GO:0003924">
    <property type="term" value="F:GTPase activity"/>
    <property type="evidence" value="ECO:0007669"/>
    <property type="project" value="InterPro"/>
</dbReference>
<feature type="compositionally biased region" description="Low complexity" evidence="11">
    <location>
        <begin position="779"/>
        <end position="790"/>
    </location>
</feature>
<evidence type="ECO:0000256" key="7">
    <source>
        <dbReference type="ARBA" id="ARBA00023043"/>
    </source>
</evidence>
<reference evidence="14" key="1">
    <citation type="submission" date="2025-08" db="UniProtKB">
        <authorList>
            <consortium name="Ensembl"/>
        </authorList>
    </citation>
    <scope>IDENTIFICATION</scope>
</reference>
<evidence type="ECO:0000256" key="10">
    <source>
        <dbReference type="PROSITE-ProRule" id="PRU00288"/>
    </source>
</evidence>
<dbReference type="Proteomes" id="UP000472277">
    <property type="component" value="Chromosome 21"/>
</dbReference>
<dbReference type="SUPFAM" id="SSF48403">
    <property type="entry name" value="Ankyrin repeat"/>
    <property type="match status" value="1"/>
</dbReference>
<evidence type="ECO:0000313" key="15">
    <source>
        <dbReference type="Proteomes" id="UP000472277"/>
    </source>
</evidence>
<dbReference type="PANTHER" id="PTHR45819:SF2">
    <property type="entry name" value="ARF-GAP WITH GTPASE, ANK REPEAT AND PH DOMAIN-CONTAINING PROTEIN 3"/>
    <property type="match status" value="1"/>
</dbReference>
<evidence type="ECO:0000259" key="12">
    <source>
        <dbReference type="PROSITE" id="PS50003"/>
    </source>
</evidence>
<dbReference type="Pfam" id="PF00071">
    <property type="entry name" value="Ras"/>
    <property type="match status" value="1"/>
</dbReference>
<feature type="region of interest" description="Disordered" evidence="11">
    <location>
        <begin position="283"/>
        <end position="308"/>
    </location>
</feature>
<reference evidence="14" key="2">
    <citation type="submission" date="2025-09" db="UniProtKB">
        <authorList>
            <consortium name="Ensembl"/>
        </authorList>
    </citation>
    <scope>IDENTIFICATION</scope>
</reference>
<keyword evidence="8" id="KW-0342">GTP-binding</keyword>
<evidence type="ECO:0000256" key="6">
    <source>
        <dbReference type="ARBA" id="ARBA00022833"/>
    </source>
</evidence>
<feature type="compositionally biased region" description="Polar residues" evidence="11">
    <location>
        <begin position="358"/>
        <end position="370"/>
    </location>
</feature>
<feature type="compositionally biased region" description="Polar residues" evidence="11">
    <location>
        <begin position="288"/>
        <end position="308"/>
    </location>
</feature>
<dbReference type="SUPFAM" id="SSF50729">
    <property type="entry name" value="PH domain-like"/>
    <property type="match status" value="1"/>
</dbReference>
<dbReference type="PROSITE" id="PS50003">
    <property type="entry name" value="PH_DOMAIN"/>
    <property type="match status" value="1"/>
</dbReference>
<dbReference type="InterPro" id="IPR011993">
    <property type="entry name" value="PH-like_dom_sf"/>
</dbReference>
<evidence type="ECO:0000256" key="5">
    <source>
        <dbReference type="ARBA" id="ARBA00022771"/>
    </source>
</evidence>
<dbReference type="FunFam" id="1.25.40.20:FF:000038">
    <property type="entry name" value="Arf-GAP with GTPase, ANK repeat and PH domain-containing protein 3"/>
    <property type="match status" value="1"/>
</dbReference>
<dbReference type="InterPro" id="IPR002110">
    <property type="entry name" value="Ankyrin_rpt"/>
</dbReference>
<dbReference type="Pfam" id="PF01412">
    <property type="entry name" value="ArfGap"/>
    <property type="match status" value="1"/>
</dbReference>
<dbReference type="InterPro" id="IPR001849">
    <property type="entry name" value="PH_domain"/>
</dbReference>
<evidence type="ECO:0000313" key="14">
    <source>
        <dbReference type="Ensembl" id="ENSSTUP00000024236.1"/>
    </source>
</evidence>
<evidence type="ECO:0000256" key="4">
    <source>
        <dbReference type="ARBA" id="ARBA00022741"/>
    </source>
</evidence>
<dbReference type="Pfam" id="PF00169">
    <property type="entry name" value="PH"/>
    <property type="match status" value="1"/>
</dbReference>
<sequence length="802" mass="88162">QNAEEVPQSIPSQFGSGSSGGSGQGQFGSGTVSGQASQAGQQGNQQFVLSNSAAIRAEIHRFESVHPNIYSIYDLIERIDDMALQNQIREHVISIEDSFVNSQEWTLSRSVPELKVGIVGNLSSGKSALVHRYLTGTYVQEESPEGGRFKKEMVVDGQSYLLLIRDEGGPPELQFAAWVDAVVFVFSLEDEISFQTVYNYFLRLSSYRNTAEVPMVLVGTQDAISAANPRVIDDSRARKLSNDLKRSTYYETCSTYGLNVERVFQDVAQKVVALRKKQQLSIGPCKSLPNSPSHSSVPNASIPSVHINQSANGGGAFSDYSSSVPSTPSISQREMRIETIAASNTPTPIRKQSKRRSNIFTSRKANSEQAKNTDSKTDSIGSGRAIPIKQGILLKRSGKSLNKEWKKKYVTLCDNGLLTYHPSLHDYMQNVHGKEIDLLRTTVKVPGKRPPRAVTTIAPTASPKTNGLTKDRSTLQLGVGTTESEESFEFTIVSLTGQMWHFEASTFEERELWVTAIESQIFASLQSCESMKNKSRLGSQSDAASIQSIRNVRGNSFCVDCDTANPDWASLNLGALICIECSGIHRNLGTHLSRVRSLDLDDWPVELSMVLMAIGNTMANSVWEGALEGYTKVGADSTRSERERWIRAKYEQKLFLMDVPQSDVPLGQQLLRAVVEDDLRLVVLLLAHGTKEEVNETYGDGDGRTALHLSCAMANVVITQLLIWYGVDVKSRDARGQTPLSCARRAGSQECSDILLQHGCPNDPVSSLTTPNMSRRNPDVNPNPNVNNNNALDELNRSVSIM</sequence>
<dbReference type="SUPFAM" id="SSF52540">
    <property type="entry name" value="P-loop containing nucleoside triphosphate hydrolases"/>
    <property type="match status" value="1"/>
</dbReference>
<proteinExistence type="inferred from homology"/>
<keyword evidence="6" id="KW-0862">Zinc</keyword>
<dbReference type="AlphaFoldDB" id="A0A673XTT5"/>
<dbReference type="CDD" id="cd01250">
    <property type="entry name" value="PH_AGAP"/>
    <property type="match status" value="1"/>
</dbReference>
<feature type="region of interest" description="Disordered" evidence="11">
    <location>
        <begin position="313"/>
        <end position="332"/>
    </location>
</feature>
<dbReference type="GO" id="GO:0005525">
    <property type="term" value="F:GTP binding"/>
    <property type="evidence" value="ECO:0007669"/>
    <property type="project" value="UniProtKB-KW"/>
</dbReference>
<keyword evidence="5 10" id="KW-0863">Zinc-finger</keyword>
<dbReference type="SUPFAM" id="SSF57863">
    <property type="entry name" value="ArfGap/RecO-like zinc finger"/>
    <property type="match status" value="1"/>
</dbReference>
<dbReference type="GO" id="GO:0005634">
    <property type="term" value="C:nucleus"/>
    <property type="evidence" value="ECO:0007669"/>
    <property type="project" value="TreeGrafter"/>
</dbReference>
<accession>A0A673XTT5</accession>
<feature type="compositionally biased region" description="Low complexity" evidence="11">
    <location>
        <begin position="318"/>
        <end position="331"/>
    </location>
</feature>
<dbReference type="InterPro" id="IPR037278">
    <property type="entry name" value="ARFGAP/RecO"/>
</dbReference>
<dbReference type="InterPro" id="IPR001164">
    <property type="entry name" value="ArfGAP_dom"/>
</dbReference>
<feature type="repeat" description="ANK" evidence="9">
    <location>
        <begin position="702"/>
        <end position="734"/>
    </location>
</feature>
<evidence type="ECO:0000256" key="8">
    <source>
        <dbReference type="ARBA" id="ARBA00023134"/>
    </source>
</evidence>
<keyword evidence="4" id="KW-0547">Nucleotide-binding</keyword>
<feature type="compositionally biased region" description="Low complexity" evidence="11">
    <location>
        <begin position="29"/>
        <end position="39"/>
    </location>
</feature>
<dbReference type="PRINTS" id="PR00405">
    <property type="entry name" value="REVINTRACTNG"/>
</dbReference>
<dbReference type="PROSITE" id="PS51421">
    <property type="entry name" value="RAS"/>
    <property type="match status" value="1"/>
</dbReference>
<dbReference type="Gene3D" id="3.40.50.300">
    <property type="entry name" value="P-loop containing nucleotide triphosphate hydrolases"/>
    <property type="match status" value="1"/>
</dbReference>
<dbReference type="InterPro" id="IPR038508">
    <property type="entry name" value="ArfGAP_dom_sf"/>
</dbReference>
<dbReference type="GO" id="GO:0005096">
    <property type="term" value="F:GTPase activator activity"/>
    <property type="evidence" value="ECO:0007669"/>
    <property type="project" value="UniProtKB-KW"/>
</dbReference>
<keyword evidence="7 9" id="KW-0040">ANK repeat</keyword>
<feature type="compositionally biased region" description="Polar residues" evidence="11">
    <location>
        <begin position="764"/>
        <end position="775"/>
    </location>
</feature>
<dbReference type="FunFam" id="1.10.220.150:FF:000001">
    <property type="entry name" value="Arf-GAP with GTPase, ANK repeat and PH domain-containing protein 1"/>
    <property type="match status" value="1"/>
</dbReference>
<dbReference type="InterPro" id="IPR036770">
    <property type="entry name" value="Ankyrin_rpt-contain_sf"/>
</dbReference>
<dbReference type="Ensembl" id="ENSSTUT00000025425.1">
    <property type="protein sequence ID" value="ENSSTUP00000024236.1"/>
    <property type="gene ID" value="ENSSTUG00000008467.1"/>
</dbReference>
<dbReference type="GeneTree" id="ENSGT00940000159586"/>
<comment type="similarity">
    <text evidence="1">Belongs to the centaurin gamma-like family.</text>
</comment>
<dbReference type="SMART" id="SM00173">
    <property type="entry name" value="RAS"/>
    <property type="match status" value="1"/>
</dbReference>
<feature type="region of interest" description="Disordered" evidence="11">
    <location>
        <begin position="342"/>
        <end position="382"/>
    </location>
</feature>
<dbReference type="InterPro" id="IPR051282">
    <property type="entry name" value="Arf-GAP_GTPase_ANK_PH"/>
</dbReference>
<dbReference type="InterPro" id="IPR001806">
    <property type="entry name" value="Small_GTPase"/>
</dbReference>
<dbReference type="FunFam" id="3.40.50.300:FF:000178">
    <property type="entry name" value="Arf-GAP with GTPase, ANK repeat and PH domain-containing protein 1"/>
    <property type="match status" value="1"/>
</dbReference>
<feature type="domain" description="PH" evidence="12">
    <location>
        <begin position="386"/>
        <end position="522"/>
    </location>
</feature>
<evidence type="ECO:0000259" key="13">
    <source>
        <dbReference type="PROSITE" id="PS50115"/>
    </source>
</evidence>
<dbReference type="Gene3D" id="1.25.40.20">
    <property type="entry name" value="Ankyrin repeat-containing domain"/>
    <property type="match status" value="1"/>
</dbReference>
<dbReference type="CDD" id="cd08836">
    <property type="entry name" value="ArfGap_AGAP"/>
    <property type="match status" value="1"/>
</dbReference>
<dbReference type="InterPro" id="IPR027417">
    <property type="entry name" value="P-loop_NTPase"/>
</dbReference>
<dbReference type="Pfam" id="PF12796">
    <property type="entry name" value="Ank_2"/>
    <property type="match status" value="1"/>
</dbReference>
<protein>
    <submittedName>
        <fullName evidence="14">ArfGAP with GTPase domain, ankyrin repeat and PH domain 3</fullName>
    </submittedName>
</protein>
<evidence type="ECO:0000256" key="11">
    <source>
        <dbReference type="SAM" id="MobiDB-lite"/>
    </source>
</evidence>
<dbReference type="PROSITE" id="PS51419">
    <property type="entry name" value="RAB"/>
    <property type="match status" value="1"/>
</dbReference>
<dbReference type="FunFam" id="2.30.29.30:FF:000219">
    <property type="entry name" value="Arf-GAP with GTPase, ANK repeat and PH domain-containing protein 3"/>
    <property type="match status" value="1"/>
</dbReference>
<dbReference type="SMART" id="SM00233">
    <property type="entry name" value="PH"/>
    <property type="match status" value="1"/>
</dbReference>
<feature type="domain" description="Arf-GAP" evidence="13">
    <location>
        <begin position="543"/>
        <end position="664"/>
    </location>
</feature>
<dbReference type="Gene3D" id="1.10.220.150">
    <property type="entry name" value="Arf GTPase activating protein"/>
    <property type="match status" value="1"/>
</dbReference>
<feature type="region of interest" description="Disordered" evidence="11">
    <location>
        <begin position="1"/>
        <end position="39"/>
    </location>
</feature>
<evidence type="ECO:0000256" key="2">
    <source>
        <dbReference type="ARBA" id="ARBA00022468"/>
    </source>
</evidence>
<evidence type="ECO:0000256" key="3">
    <source>
        <dbReference type="ARBA" id="ARBA00022723"/>
    </source>
</evidence>
<dbReference type="SMART" id="SM00248">
    <property type="entry name" value="ANK"/>
    <property type="match status" value="2"/>
</dbReference>
<dbReference type="Gene3D" id="2.30.29.30">
    <property type="entry name" value="Pleckstrin-homology domain (PH domain)/Phosphotyrosine-binding domain (PTB)"/>
    <property type="match status" value="1"/>
</dbReference>
<dbReference type="SMART" id="SM00175">
    <property type="entry name" value="RAB"/>
    <property type="match status" value="1"/>
</dbReference>
<name>A0A673XTT5_SALTR</name>
<feature type="region of interest" description="Disordered" evidence="11">
    <location>
        <begin position="762"/>
        <end position="802"/>
    </location>
</feature>
<organism evidence="14 15">
    <name type="scientific">Salmo trutta</name>
    <name type="common">Brown trout</name>
    <dbReference type="NCBI Taxonomy" id="8032"/>
    <lineage>
        <taxon>Eukaryota</taxon>
        <taxon>Metazoa</taxon>
        <taxon>Chordata</taxon>
        <taxon>Craniata</taxon>
        <taxon>Vertebrata</taxon>
        <taxon>Euteleostomi</taxon>
        <taxon>Actinopterygii</taxon>
        <taxon>Neopterygii</taxon>
        <taxon>Teleostei</taxon>
        <taxon>Protacanthopterygii</taxon>
        <taxon>Salmoniformes</taxon>
        <taxon>Salmonidae</taxon>
        <taxon>Salmoninae</taxon>
        <taxon>Salmo</taxon>
    </lineage>
</organism>